<dbReference type="Pfam" id="PF13692">
    <property type="entry name" value="Glyco_trans_1_4"/>
    <property type="match status" value="1"/>
</dbReference>
<sequence>MKKERINWFYNGTLTKEEQDGHSVVNVNLIKKLLLKDCDIDFFYISKKTDAETEVFVTSLGVKNVTNIKPKGIGGRLANLIFPKKCKSKVKVVYGSNAVMDHVCIDYENTILIAGDVESRKWIQNKKPTTFHNYLINKIRESRYRKFSSVVIYNDVDAQFLNFKSNLIINPVCYNGYVKQNTEVDIKYYDIIFTGNFSYQPNLDAAKYLINEFSRGPYKLALVGFNADLLGEVKSDYIIIKDSVPSVEDELDKAKIFISPLRYGTGVKNKVLSAINVGIPIIATNVSIEGIPDIHNFSSVMCSYDRKELINLVEKTLSDYDSYKEEANKTKDYYDALMSWESFAEILNCKLRDKC</sequence>
<dbReference type="GO" id="GO:0016740">
    <property type="term" value="F:transferase activity"/>
    <property type="evidence" value="ECO:0007669"/>
    <property type="project" value="UniProtKB-KW"/>
</dbReference>
<keyword evidence="1" id="KW-0808">Transferase</keyword>
<dbReference type="EMBL" id="MK455076">
    <property type="protein sequence ID" value="QEQ70571.1"/>
    <property type="molecule type" value="Genomic_DNA"/>
</dbReference>
<proteinExistence type="predicted"/>
<dbReference type="AlphaFoldDB" id="A0A5P1PMP0"/>
<accession>A0A5P1PMP0</accession>
<gene>
    <name evidence="1" type="primary">wekK</name>
</gene>
<organism evidence="1">
    <name type="scientific">Vibrio parahaemolyticus</name>
    <dbReference type="NCBI Taxonomy" id="670"/>
    <lineage>
        <taxon>Bacteria</taxon>
        <taxon>Pseudomonadati</taxon>
        <taxon>Pseudomonadota</taxon>
        <taxon>Gammaproteobacteria</taxon>
        <taxon>Vibrionales</taxon>
        <taxon>Vibrionaceae</taxon>
        <taxon>Vibrio</taxon>
    </lineage>
</organism>
<reference evidence="1" key="1">
    <citation type="journal article" date="2019" name="Int. J. Food Microbiol.">
        <title>Developing a novel molecular serotyping system based on capsular polysaccharide synthesis gene clusters of Vibrio parahaemolyticus.</title>
        <authorList>
            <person name="Pang Y."/>
            <person name="Guo X."/>
            <person name="Tian X."/>
            <person name="Liu F."/>
            <person name="Wang L."/>
            <person name="Wu J."/>
            <person name="Zhang S."/>
            <person name="Li S."/>
            <person name="Liu B."/>
        </authorList>
    </citation>
    <scope>NUCLEOTIDE SEQUENCE</scope>
    <source>
        <strain evidence="1">G2929</strain>
    </source>
</reference>
<dbReference type="Gene3D" id="3.40.50.2000">
    <property type="entry name" value="Glycogen Phosphorylase B"/>
    <property type="match status" value="1"/>
</dbReference>
<name>A0A5P1PMP0_VIBPH</name>
<dbReference type="SUPFAM" id="SSF53756">
    <property type="entry name" value="UDP-Glycosyltransferase/glycogen phosphorylase"/>
    <property type="match status" value="1"/>
</dbReference>
<protein>
    <submittedName>
        <fullName evidence="1">Glycosyl transferase group 1</fullName>
    </submittedName>
</protein>
<evidence type="ECO:0000313" key="1">
    <source>
        <dbReference type="EMBL" id="QEQ70571.1"/>
    </source>
</evidence>
<dbReference type="RefSeq" id="WP_029803652.1">
    <property type="nucleotide sequence ID" value="NZ_CBCSGT010000005.1"/>
</dbReference>